<dbReference type="SMART" id="SM00897">
    <property type="entry name" value="FIST"/>
    <property type="match status" value="1"/>
</dbReference>
<feature type="domain" description="PAC" evidence="2">
    <location>
        <begin position="498"/>
        <end position="550"/>
    </location>
</feature>
<dbReference type="SUPFAM" id="SSF55785">
    <property type="entry name" value="PYP-like sensor domain (PAS domain)"/>
    <property type="match status" value="2"/>
</dbReference>
<feature type="domain" description="EAL" evidence="3">
    <location>
        <begin position="852"/>
        <end position="1106"/>
    </location>
</feature>
<organism evidence="5">
    <name type="scientific">hydrothermal vent metagenome</name>
    <dbReference type="NCBI Taxonomy" id="652676"/>
    <lineage>
        <taxon>unclassified sequences</taxon>
        <taxon>metagenomes</taxon>
        <taxon>ecological metagenomes</taxon>
    </lineage>
</organism>
<dbReference type="Pfam" id="PF00563">
    <property type="entry name" value="EAL"/>
    <property type="match status" value="1"/>
</dbReference>
<dbReference type="SMART" id="SM00052">
    <property type="entry name" value="EAL"/>
    <property type="match status" value="1"/>
</dbReference>
<dbReference type="SMART" id="SM00091">
    <property type="entry name" value="PAS"/>
    <property type="match status" value="3"/>
</dbReference>
<dbReference type="Pfam" id="PF08495">
    <property type="entry name" value="FIST"/>
    <property type="match status" value="1"/>
</dbReference>
<feature type="domain" description="PAS" evidence="1">
    <location>
        <begin position="553"/>
        <end position="617"/>
    </location>
</feature>
<dbReference type="InterPro" id="IPR000160">
    <property type="entry name" value="GGDEF_dom"/>
</dbReference>
<dbReference type="CDD" id="cd01948">
    <property type="entry name" value="EAL"/>
    <property type="match status" value="1"/>
</dbReference>
<dbReference type="Gene3D" id="3.20.20.450">
    <property type="entry name" value="EAL domain"/>
    <property type="match status" value="1"/>
</dbReference>
<dbReference type="Gene3D" id="3.30.70.270">
    <property type="match status" value="1"/>
</dbReference>
<dbReference type="InterPro" id="IPR001610">
    <property type="entry name" value="PAC"/>
</dbReference>
<reference evidence="5" key="1">
    <citation type="submission" date="2016-10" db="EMBL/GenBank/DDBJ databases">
        <authorList>
            <person name="de Groot N.N."/>
        </authorList>
    </citation>
    <scope>NUCLEOTIDE SEQUENCE</scope>
</reference>
<evidence type="ECO:0000259" key="3">
    <source>
        <dbReference type="PROSITE" id="PS50883"/>
    </source>
</evidence>
<protein>
    <submittedName>
        <fullName evidence="5">Diguanylate cyclase/phosphodiesterase (GGDEF &amp; EAL domains) with PAS/PAC sensor(S)</fullName>
    </submittedName>
</protein>
<dbReference type="InterPro" id="IPR000700">
    <property type="entry name" value="PAS-assoc_C"/>
</dbReference>
<dbReference type="FunFam" id="3.30.70.270:FF:000001">
    <property type="entry name" value="Diguanylate cyclase domain protein"/>
    <property type="match status" value="1"/>
</dbReference>
<dbReference type="AlphaFoldDB" id="A0A1W1BSD0"/>
<dbReference type="NCBIfam" id="TIGR00229">
    <property type="entry name" value="sensory_box"/>
    <property type="match status" value="2"/>
</dbReference>
<dbReference type="InterPro" id="IPR001633">
    <property type="entry name" value="EAL_dom"/>
</dbReference>
<dbReference type="PROSITE" id="PS50112">
    <property type="entry name" value="PAS"/>
    <property type="match status" value="1"/>
</dbReference>
<feature type="domain" description="GGDEF" evidence="4">
    <location>
        <begin position="710"/>
        <end position="843"/>
    </location>
</feature>
<dbReference type="NCBIfam" id="TIGR00254">
    <property type="entry name" value="GGDEF"/>
    <property type="match status" value="1"/>
</dbReference>
<dbReference type="InterPro" id="IPR000014">
    <property type="entry name" value="PAS"/>
</dbReference>
<dbReference type="SUPFAM" id="SSF141868">
    <property type="entry name" value="EAL domain-like"/>
    <property type="match status" value="1"/>
</dbReference>
<name>A0A1W1BSD0_9ZZZZ</name>
<dbReference type="CDD" id="cd00130">
    <property type="entry name" value="PAS"/>
    <property type="match status" value="2"/>
</dbReference>
<dbReference type="PROSITE" id="PS50113">
    <property type="entry name" value="PAC"/>
    <property type="match status" value="2"/>
</dbReference>
<dbReference type="CDD" id="cd01949">
    <property type="entry name" value="GGDEF"/>
    <property type="match status" value="1"/>
</dbReference>
<evidence type="ECO:0000259" key="1">
    <source>
        <dbReference type="PROSITE" id="PS50112"/>
    </source>
</evidence>
<dbReference type="InterPro" id="IPR013655">
    <property type="entry name" value="PAS_fold_3"/>
</dbReference>
<evidence type="ECO:0000259" key="4">
    <source>
        <dbReference type="PROSITE" id="PS50887"/>
    </source>
</evidence>
<dbReference type="Pfam" id="PF00990">
    <property type="entry name" value="GGDEF"/>
    <property type="match status" value="1"/>
</dbReference>
<dbReference type="Gene3D" id="3.30.450.20">
    <property type="entry name" value="PAS domain"/>
    <property type="match status" value="2"/>
</dbReference>
<dbReference type="InterPro" id="IPR029787">
    <property type="entry name" value="Nucleotide_cyclase"/>
</dbReference>
<proteinExistence type="predicted"/>
<dbReference type="Pfam" id="PF13426">
    <property type="entry name" value="PAS_9"/>
    <property type="match status" value="1"/>
</dbReference>
<dbReference type="PROSITE" id="PS50883">
    <property type="entry name" value="EAL"/>
    <property type="match status" value="1"/>
</dbReference>
<dbReference type="InterPro" id="IPR043128">
    <property type="entry name" value="Rev_trsase/Diguanyl_cyclase"/>
</dbReference>
<dbReference type="SUPFAM" id="SSF55073">
    <property type="entry name" value="Nucleotide cyclase"/>
    <property type="match status" value="1"/>
</dbReference>
<dbReference type="InterPro" id="IPR035965">
    <property type="entry name" value="PAS-like_dom_sf"/>
</dbReference>
<dbReference type="Pfam" id="PF08447">
    <property type="entry name" value="PAS_3"/>
    <property type="match status" value="1"/>
</dbReference>
<dbReference type="EMBL" id="FPHG01000030">
    <property type="protein sequence ID" value="SFV56361.1"/>
    <property type="molecule type" value="Genomic_DNA"/>
</dbReference>
<accession>A0A1W1BSD0</accession>
<dbReference type="SMART" id="SM00267">
    <property type="entry name" value="GGDEF"/>
    <property type="match status" value="1"/>
</dbReference>
<dbReference type="InterPro" id="IPR035919">
    <property type="entry name" value="EAL_sf"/>
</dbReference>
<gene>
    <name evidence="5" type="ORF">MNB_SV-9-130</name>
</gene>
<dbReference type="PROSITE" id="PS50887">
    <property type="entry name" value="GGDEF"/>
    <property type="match status" value="1"/>
</dbReference>
<dbReference type="SMART" id="SM00086">
    <property type="entry name" value="PAC"/>
    <property type="match status" value="2"/>
</dbReference>
<evidence type="ECO:0000313" key="5">
    <source>
        <dbReference type="EMBL" id="SFV56361.1"/>
    </source>
</evidence>
<dbReference type="InterPro" id="IPR019494">
    <property type="entry name" value="FIST_C"/>
</dbReference>
<dbReference type="PANTHER" id="PTHR44757">
    <property type="entry name" value="DIGUANYLATE CYCLASE DGCP"/>
    <property type="match status" value="1"/>
</dbReference>
<dbReference type="PANTHER" id="PTHR44757:SF2">
    <property type="entry name" value="BIOFILM ARCHITECTURE MAINTENANCE PROTEIN MBAA"/>
    <property type="match status" value="1"/>
</dbReference>
<dbReference type="InterPro" id="IPR052155">
    <property type="entry name" value="Biofilm_reg_signaling"/>
</dbReference>
<sequence length="1108" mass="128219">MQSFNTYYTNRVVLENFITNNNIKDNNLLLIQIFTSINKKKFIEKLLNDINFIFKEAIVIGSTTDGEIMNGKVSVNKTVLNFTQFKNTKLTVASIIHKENGYYSGQFLAKNLIKNNTKLLISFADGLNTNAEEFLKGINTVDKNIKIAGGLAGDRAKFKKTIVFTKNEIIIKGAVAVSLSSDNLYVHRDHSFNWEPIGKELTITKADKNIIYEIEGRSAVDIYKYYLGRSVAEKLPKIGIEFPLIIYRHGLATARAVLGKGEDGSLIFGANFQNGDKVYFGYGNPYKILNRSKEIFESTQKFLPETIFVYSCMARRRFMPNDIEMETMPLHNEIASTAGFFTYGEFFTHKNQELLNQTMTLVAMSENINRDKIDNKTSFRIKKLNKDNRSMDALVHLVNKVRDEIQLQVNILKSSEKLNKELKERMELALFGSKDGLWDWNLLDDTIYFSPFWKEMLGFEDNELPNIKSTWLDRIHPDDVDHTFKDILLNMEKRTSYIDNTHRLKHKDGHWIWILERGKTLFDDNGKAIRTIGTHTNITEEKEKQLLFLKQAQIIEQIHDAVISVDLDGYITSWNRGATRLLLYKSIEIIGNHISRIYHKNDYKMYMEYMKELDNIGELKVEGRLLTKTNRIIHSEMSLSTLRDENGKTIGRIGYCQDITHRKETERKLLEQKNILHHQAHHDILTGLPNRKLFHQRLEDGIKNAKKSHTQLALFFIDLDRFKQINDSLGHDIGDKVLNAISNRLNQSIDEKDTLARLGGDEFTIILNDVNIIDDISKIANKILTIMNKPFIIDEHTLYLSMSIGISLYPKDGEEPKNLIKYADAAMYRAKDEGRNRFNYYSTEMTELALERVVMTTHIKEALKKDEFMMFYQPQIDAMNNKIIGMESLIRWRHPALGILTPNKFIKLAEETGLIIDIDDWMIETSIKQFKIWKEKGFEIGILSINISFIQLEKDDFLTHLYTILNKYNFSPKWLELEITEGQVMQKPIEAIKKLSIISNLGISIAIDDFGTEYSSLSYLKKLPINRLKIDRSFIKDILYNKKDKLITQTIIELSRNLNLGIVAEGIETIEQKDFLLSIGCNIMQGYYFSYPLDAENIENKFFKPKII</sequence>
<evidence type="ECO:0000259" key="2">
    <source>
        <dbReference type="PROSITE" id="PS50113"/>
    </source>
</evidence>
<dbReference type="InterPro" id="IPR013702">
    <property type="entry name" value="FIST_domain_N"/>
</dbReference>
<feature type="domain" description="PAC" evidence="2">
    <location>
        <begin position="619"/>
        <end position="671"/>
    </location>
</feature>
<dbReference type="SMART" id="SM01204">
    <property type="entry name" value="FIST_C"/>
    <property type="match status" value="1"/>
</dbReference>
<dbReference type="Pfam" id="PF10442">
    <property type="entry name" value="FIST_C"/>
    <property type="match status" value="1"/>
</dbReference>